<dbReference type="CDD" id="cd11715">
    <property type="entry name" value="THUMP_AdoMetMT"/>
    <property type="match status" value="1"/>
</dbReference>
<proteinExistence type="predicted"/>
<organism evidence="5 6">
    <name type="scientific">Desulfoluna butyratoxydans</name>
    <dbReference type="NCBI Taxonomy" id="231438"/>
    <lineage>
        <taxon>Bacteria</taxon>
        <taxon>Pseudomonadati</taxon>
        <taxon>Thermodesulfobacteriota</taxon>
        <taxon>Desulfobacteria</taxon>
        <taxon>Desulfobacterales</taxon>
        <taxon>Desulfolunaceae</taxon>
        <taxon>Desulfoluna</taxon>
    </lineage>
</organism>
<dbReference type="SUPFAM" id="SSF53335">
    <property type="entry name" value="S-adenosyl-L-methionine-dependent methyltransferases"/>
    <property type="match status" value="1"/>
</dbReference>
<dbReference type="InterPro" id="IPR000241">
    <property type="entry name" value="RlmKL-like_Mtase"/>
</dbReference>
<gene>
    <name evidence="5" type="ORF">MSL71_17590</name>
</gene>
<dbReference type="PANTHER" id="PTHR47313">
    <property type="entry name" value="RIBOSOMAL RNA LARGE SUBUNIT METHYLTRANSFERASE K/L"/>
    <property type="match status" value="1"/>
</dbReference>
<evidence type="ECO:0000313" key="5">
    <source>
        <dbReference type="EMBL" id="VFQ44115.1"/>
    </source>
</evidence>
<dbReference type="GO" id="GO:0070043">
    <property type="term" value="F:rRNA (guanine-N7-)-methyltransferase activity"/>
    <property type="evidence" value="ECO:0007669"/>
    <property type="project" value="TreeGrafter"/>
</dbReference>
<evidence type="ECO:0000313" key="6">
    <source>
        <dbReference type="Proteomes" id="UP000507962"/>
    </source>
</evidence>
<keyword evidence="2 5" id="KW-0808">Transferase</keyword>
<keyword evidence="1 5" id="KW-0489">Methyltransferase</keyword>
<dbReference type="Pfam" id="PF22020">
    <property type="entry name" value="RlmL_1st"/>
    <property type="match status" value="1"/>
</dbReference>
<sequence length="369" mass="39907">MAGREHTFYVSAAPGLGGLLAQEAEECLGLSVARVTGGVEFTARLEAMWQAALSLRLANRILVRLASFKAENFEKLERRVAEIPWDLWLPAHAVPEVVVTSHHCRLYHTDAVAQRVAGVVEKALPGGEGQVPQKIYLRGEDDRFTLSLDAVGEPLYKRGVKTHGGRAPIRETLASAILTLAGYTGEAPLADPMCGAGTFSLEAAMRATRTPPGMYRHFAFETWPSFREKSFAHMKREAQKAQHEVSAPVIFASDLDQGAVERLGATLEALPFGKAVGVGAGDFFALDPASFASEPGVVVFNPPYGKRIKGGNDAFVVRLLEHLATHWRGWTAALAVPKQQVPRPLPKGFHGHPMSHGGLDLTVLIGRLS</sequence>
<dbReference type="Proteomes" id="UP000507962">
    <property type="component" value="Unassembled WGS sequence"/>
</dbReference>
<protein>
    <submittedName>
        <fullName evidence="5">S-adenosyl-l-methionine-dependent methyltransferase</fullName>
    </submittedName>
</protein>
<dbReference type="InterPro" id="IPR054170">
    <property type="entry name" value="RlmL_1st"/>
</dbReference>
<dbReference type="Gene3D" id="3.40.50.150">
    <property type="entry name" value="Vaccinia Virus protein VP39"/>
    <property type="match status" value="1"/>
</dbReference>
<keyword evidence="6" id="KW-1185">Reference proteome</keyword>
<accession>A0A4U8YJY6</accession>
<dbReference type="GO" id="GO:0003676">
    <property type="term" value="F:nucleic acid binding"/>
    <property type="evidence" value="ECO:0007669"/>
    <property type="project" value="InterPro"/>
</dbReference>
<feature type="domain" description="Ribosomal RNA large subunit methyltransferase K/L-like methyltransferase" evidence="3">
    <location>
        <begin position="158"/>
        <end position="339"/>
    </location>
</feature>
<dbReference type="InterPro" id="IPR029063">
    <property type="entry name" value="SAM-dependent_MTases_sf"/>
</dbReference>
<evidence type="ECO:0000259" key="4">
    <source>
        <dbReference type="Pfam" id="PF22020"/>
    </source>
</evidence>
<dbReference type="InterPro" id="IPR002052">
    <property type="entry name" value="DNA_methylase_N6_adenine_CS"/>
</dbReference>
<dbReference type="PANTHER" id="PTHR47313:SF1">
    <property type="entry name" value="RIBOSOMAL RNA LARGE SUBUNIT METHYLTRANSFERASE K_L"/>
    <property type="match status" value="1"/>
</dbReference>
<dbReference type="GO" id="GO:0008990">
    <property type="term" value="F:rRNA (guanine-N2-)-methyltransferase activity"/>
    <property type="evidence" value="ECO:0007669"/>
    <property type="project" value="TreeGrafter"/>
</dbReference>
<evidence type="ECO:0000259" key="3">
    <source>
        <dbReference type="Pfam" id="PF01170"/>
    </source>
</evidence>
<dbReference type="Pfam" id="PF01170">
    <property type="entry name" value="UPF0020"/>
    <property type="match status" value="1"/>
</dbReference>
<reference evidence="5 6" key="1">
    <citation type="submission" date="2019-03" db="EMBL/GenBank/DDBJ databases">
        <authorList>
            <person name="Nijsse B."/>
        </authorList>
    </citation>
    <scope>NUCLEOTIDE SEQUENCE [LARGE SCALE GENOMIC DNA]</scope>
    <source>
        <strain evidence="5">Desulfoluna butyratoxydans MSL71</strain>
    </source>
</reference>
<evidence type="ECO:0000256" key="1">
    <source>
        <dbReference type="ARBA" id="ARBA00022603"/>
    </source>
</evidence>
<dbReference type="EMBL" id="CAADHO010000002">
    <property type="protein sequence ID" value="VFQ44115.1"/>
    <property type="molecule type" value="Genomic_DNA"/>
</dbReference>
<feature type="domain" description="RlmL ferredoxin-like" evidence="4">
    <location>
        <begin position="7"/>
        <end position="62"/>
    </location>
</feature>
<dbReference type="Gene3D" id="3.30.2130.30">
    <property type="match status" value="1"/>
</dbReference>
<name>A0A4U8YJY6_9BACT</name>
<evidence type="ECO:0000256" key="2">
    <source>
        <dbReference type="ARBA" id="ARBA00022679"/>
    </source>
</evidence>
<dbReference type="AlphaFoldDB" id="A0A4U8YJY6"/>
<dbReference type="PROSITE" id="PS00092">
    <property type="entry name" value="N6_MTASE"/>
    <property type="match status" value="1"/>
</dbReference>